<dbReference type="CDD" id="cd00502">
    <property type="entry name" value="DHQase_I"/>
    <property type="match status" value="1"/>
</dbReference>
<keyword evidence="2 4" id="KW-0456">Lyase</keyword>
<dbReference type="SUPFAM" id="SSF51569">
    <property type="entry name" value="Aldolase"/>
    <property type="match status" value="1"/>
</dbReference>
<dbReference type="KEGG" id="mzh:Mzhil_0266"/>
<feature type="binding site" evidence="4">
    <location>
        <position position="18"/>
    </location>
    <ligand>
        <name>3-dehydroquinate</name>
        <dbReference type="ChEBI" id="CHEBI:32364"/>
    </ligand>
</feature>
<feature type="binding site" evidence="4">
    <location>
        <position position="220"/>
    </location>
    <ligand>
        <name>3-dehydroquinate</name>
        <dbReference type="ChEBI" id="CHEBI:32364"/>
    </ligand>
</feature>
<feature type="binding site" evidence="4">
    <location>
        <begin position="39"/>
        <end position="41"/>
    </location>
    <ligand>
        <name>3-dehydroquinate</name>
        <dbReference type="ChEBI" id="CHEBI:32364"/>
    </ligand>
</feature>
<dbReference type="Gene3D" id="3.20.20.70">
    <property type="entry name" value="Aldolase class I"/>
    <property type="match status" value="1"/>
</dbReference>
<dbReference type="GO" id="GO:0003855">
    <property type="term" value="F:3-dehydroquinate dehydratase activity"/>
    <property type="evidence" value="ECO:0007669"/>
    <property type="project" value="UniProtKB-UniRule"/>
</dbReference>
<feature type="active site" description="Proton donor/acceptor" evidence="4">
    <location>
        <position position="132"/>
    </location>
</feature>
<keyword evidence="4" id="KW-0057">Aromatic amino acid biosynthesis</keyword>
<keyword evidence="6" id="KW-1185">Reference proteome</keyword>
<dbReference type="HOGENOM" id="CLU_064444_2_1_2"/>
<dbReference type="Pfam" id="PF01487">
    <property type="entry name" value="DHquinase_I"/>
    <property type="match status" value="1"/>
</dbReference>
<gene>
    <name evidence="4" type="primary">aroD</name>
    <name evidence="5" type="ordered locus">Mzhil_0266</name>
</gene>
<dbReference type="PANTHER" id="PTHR43699:SF1">
    <property type="entry name" value="3-DEHYDROQUINATE DEHYDRATASE"/>
    <property type="match status" value="1"/>
</dbReference>
<feature type="active site" description="Schiff-base intermediate with substrate" evidence="4">
    <location>
        <position position="159"/>
    </location>
</feature>
<dbReference type="GO" id="GO:0046279">
    <property type="term" value="P:3,4-dihydroxybenzoate biosynthetic process"/>
    <property type="evidence" value="ECO:0007669"/>
    <property type="project" value="UniProtKB-ARBA"/>
</dbReference>
<dbReference type="GeneID" id="10821869"/>
<dbReference type="PANTHER" id="PTHR43699">
    <property type="entry name" value="3-DEHYDROQUINATE DEHYDRATASE"/>
    <property type="match status" value="1"/>
</dbReference>
<dbReference type="InterPro" id="IPR013785">
    <property type="entry name" value="Aldolase_TIM"/>
</dbReference>
<evidence type="ECO:0000256" key="2">
    <source>
        <dbReference type="ARBA" id="ARBA00023239"/>
    </source>
</evidence>
<evidence type="ECO:0000256" key="3">
    <source>
        <dbReference type="ARBA" id="ARBA00023270"/>
    </source>
</evidence>
<keyword evidence="3 4" id="KW-0704">Schiff base</keyword>
<sequence length="234" mass="25670">MISIIGPDSSNFTAIVASVSDNAYEDSIRAKDMGADIIELRIDLIEDPIPDDLIELIRSIKLDTGLQCIATNRIHIDGGKWNSSEHKRIELLENVAPYVDAIDIELSTDKTVLSNAIEMTKDNNCTAIISYHNFSSTPDTARIEEIIDSAFSRGADIAKIAVTPVSKRDVLDLLQVTLNSQKPVCTISMGKIGKHTRVIAPFYGSVMTYGYVGTPTAPGQMRIDELRSTMELIL</sequence>
<comment type="pathway">
    <text evidence="4">Metabolic intermediate biosynthesis; chorismate biosynthesis; chorismate from D-erythrose 4-phosphate and phosphoenolpyruvate: step 3/7.</text>
</comment>
<evidence type="ECO:0000313" key="5">
    <source>
        <dbReference type="EMBL" id="AEH60143.1"/>
    </source>
</evidence>
<feature type="binding site" evidence="4">
    <location>
        <position position="73"/>
    </location>
    <ligand>
        <name>3-dehydroquinate</name>
        <dbReference type="ChEBI" id="CHEBI:32364"/>
    </ligand>
</feature>
<comment type="catalytic activity">
    <reaction evidence="1 4">
        <text>3-dehydroquinate = 3-dehydroshikimate + H2O</text>
        <dbReference type="Rhea" id="RHEA:21096"/>
        <dbReference type="ChEBI" id="CHEBI:15377"/>
        <dbReference type="ChEBI" id="CHEBI:16630"/>
        <dbReference type="ChEBI" id="CHEBI:32364"/>
        <dbReference type="EC" id="4.2.1.10"/>
    </reaction>
</comment>
<comment type="function">
    <text evidence="4">Involved in the third step of the chorismate pathway, which leads to the biosynthesis of aromatic amino acids. Catalyzes the cis-dehydration of 3-dehydroquinate (DHQ) and introduces the first double bond of the aromatic ring to yield 3-dehydroshikimate.</text>
</comment>
<dbReference type="GO" id="GO:0009423">
    <property type="term" value="P:chorismate biosynthetic process"/>
    <property type="evidence" value="ECO:0007669"/>
    <property type="project" value="UniProtKB-UniRule"/>
</dbReference>
<comment type="similarity">
    <text evidence="4">Belongs to the type-I 3-dehydroquinase family.</text>
</comment>
<dbReference type="HAMAP" id="MF_00214">
    <property type="entry name" value="AroD"/>
    <property type="match status" value="1"/>
</dbReference>
<feature type="binding site" evidence="4">
    <location>
        <position position="216"/>
    </location>
    <ligand>
        <name>3-dehydroquinate</name>
        <dbReference type="ChEBI" id="CHEBI:32364"/>
    </ligand>
</feature>
<dbReference type="UniPathway" id="UPA00053">
    <property type="reaction ID" value="UER00086"/>
</dbReference>
<dbReference type="InterPro" id="IPR001381">
    <property type="entry name" value="DHquinase_I"/>
</dbReference>
<evidence type="ECO:0000256" key="1">
    <source>
        <dbReference type="ARBA" id="ARBA00001864"/>
    </source>
</evidence>
<comment type="subunit">
    <text evidence="4">Homodimer.</text>
</comment>
<reference evidence="5 6" key="1">
    <citation type="submission" date="2010-07" db="EMBL/GenBank/DDBJ databases">
        <title>The complete genome of Methanosalsum zhilinae DSM 4017.</title>
        <authorList>
            <consortium name="US DOE Joint Genome Institute (JGI-PGF)"/>
            <person name="Lucas S."/>
            <person name="Copeland A."/>
            <person name="Lapidus A."/>
            <person name="Glavina del Rio T."/>
            <person name="Dalin E."/>
            <person name="Tice H."/>
            <person name="Bruce D."/>
            <person name="Goodwin L."/>
            <person name="Pitluck S."/>
            <person name="Kyrpides N."/>
            <person name="Mavromatis K."/>
            <person name="Ovchinnikova G."/>
            <person name="Daligault H."/>
            <person name="Detter J.C."/>
            <person name="Han C."/>
            <person name="Tapia R."/>
            <person name="Larimer F."/>
            <person name="Land M."/>
            <person name="Hauser L."/>
            <person name="Markowitz V."/>
            <person name="Cheng J.-F."/>
            <person name="Hugenholtz P."/>
            <person name="Woyke T."/>
            <person name="Wu D."/>
            <person name="Spring S."/>
            <person name="Schueler E."/>
            <person name="Brambilla E."/>
            <person name="Klenk H.-P."/>
            <person name="Eisen J.A."/>
        </authorList>
    </citation>
    <scope>NUCLEOTIDE SEQUENCE [LARGE SCALE GENOMIC DNA]</scope>
    <source>
        <strain evidence="6">DSM 4017 / NBRC 107636 / OCM 62 / WeN5</strain>
    </source>
</reference>
<keyword evidence="4" id="KW-0028">Amino-acid biosynthesis</keyword>
<accession>F7XNN9</accession>
<proteinExistence type="inferred from homology"/>
<dbReference type="GO" id="GO:0009073">
    <property type="term" value="P:aromatic amino acid family biosynthetic process"/>
    <property type="evidence" value="ECO:0007669"/>
    <property type="project" value="UniProtKB-KW"/>
</dbReference>
<evidence type="ECO:0000313" key="6">
    <source>
        <dbReference type="Proteomes" id="UP000006622"/>
    </source>
</evidence>
<dbReference type="Proteomes" id="UP000006622">
    <property type="component" value="Chromosome"/>
</dbReference>
<name>F7XNN9_METZD</name>
<dbReference type="STRING" id="679901.Mzhil_0266"/>
<dbReference type="AlphaFoldDB" id="F7XNN9"/>
<dbReference type="NCBIfam" id="TIGR01093">
    <property type="entry name" value="aroD"/>
    <property type="match status" value="1"/>
</dbReference>
<dbReference type="RefSeq" id="WP_013897582.1">
    <property type="nucleotide sequence ID" value="NC_015676.1"/>
</dbReference>
<dbReference type="GO" id="GO:0008652">
    <property type="term" value="P:amino acid biosynthetic process"/>
    <property type="evidence" value="ECO:0007669"/>
    <property type="project" value="UniProtKB-KW"/>
</dbReference>
<dbReference type="FunFam" id="3.20.20.70:FF:000047">
    <property type="entry name" value="3-dehydroquinate dehydratase"/>
    <property type="match status" value="1"/>
</dbReference>
<feature type="binding site" evidence="4">
    <location>
        <position position="197"/>
    </location>
    <ligand>
        <name>3-dehydroquinate</name>
        <dbReference type="ChEBI" id="CHEBI:32364"/>
    </ligand>
</feature>
<dbReference type="OrthoDB" id="34329at2157"/>
<dbReference type="InterPro" id="IPR050146">
    <property type="entry name" value="Type-I_3-dehydroquinase"/>
</dbReference>
<protein>
    <recommendedName>
        <fullName evidence="4">3-dehydroquinate dehydratase</fullName>
        <shortName evidence="4">3-dehydroquinase</shortName>
        <ecNumber evidence="4">4.2.1.10</ecNumber>
    </recommendedName>
    <alternativeName>
        <fullName evidence="4">Type I DHQase</fullName>
    </alternativeName>
    <alternativeName>
        <fullName evidence="4">Type I dehydroquinase</fullName>
        <shortName evidence="4">DHQ1</shortName>
    </alternativeName>
</protein>
<evidence type="ECO:0000256" key="4">
    <source>
        <dbReference type="HAMAP-Rule" id="MF_00214"/>
    </source>
</evidence>
<dbReference type="EC" id="4.2.1.10" evidence="4"/>
<dbReference type="EMBL" id="CP002101">
    <property type="protein sequence ID" value="AEH60143.1"/>
    <property type="molecule type" value="Genomic_DNA"/>
</dbReference>
<organism evidence="5 6">
    <name type="scientific">Methanosalsum zhilinae (strain DSM 4017 / NBRC 107636 / OCM 62 / WeN5)</name>
    <name type="common">Methanohalophilus zhilinae</name>
    <dbReference type="NCBI Taxonomy" id="679901"/>
    <lineage>
        <taxon>Archaea</taxon>
        <taxon>Methanobacteriati</taxon>
        <taxon>Methanobacteriota</taxon>
        <taxon>Stenosarchaea group</taxon>
        <taxon>Methanomicrobia</taxon>
        <taxon>Methanosarcinales</taxon>
        <taxon>Methanosarcinaceae</taxon>
        <taxon>Methanosalsum</taxon>
    </lineage>
</organism>